<evidence type="ECO:0008006" key="3">
    <source>
        <dbReference type="Google" id="ProtNLM"/>
    </source>
</evidence>
<comment type="caution">
    <text evidence="1">The sequence shown here is derived from an EMBL/GenBank/DDBJ whole genome shotgun (WGS) entry which is preliminary data.</text>
</comment>
<evidence type="ECO:0000313" key="2">
    <source>
        <dbReference type="Proteomes" id="UP001501706"/>
    </source>
</evidence>
<dbReference type="Proteomes" id="UP001501706">
    <property type="component" value="Unassembled WGS sequence"/>
</dbReference>
<dbReference type="EMBL" id="BAAAEN010000047">
    <property type="protein sequence ID" value="GAA0533889.1"/>
    <property type="molecule type" value="Genomic_DNA"/>
</dbReference>
<reference evidence="1 2" key="1">
    <citation type="journal article" date="2019" name="Int. J. Syst. Evol. Microbiol.">
        <title>The Global Catalogue of Microorganisms (GCM) 10K type strain sequencing project: providing services to taxonomists for standard genome sequencing and annotation.</title>
        <authorList>
            <consortium name="The Broad Institute Genomics Platform"/>
            <consortium name="The Broad Institute Genome Sequencing Center for Infectious Disease"/>
            <person name="Wu L."/>
            <person name="Ma J."/>
        </authorList>
    </citation>
    <scope>NUCLEOTIDE SEQUENCE [LARGE SCALE GENOMIC DNA]</scope>
    <source>
        <strain evidence="1 2">JCM 14330</strain>
    </source>
</reference>
<proteinExistence type="predicted"/>
<evidence type="ECO:0000313" key="1">
    <source>
        <dbReference type="EMBL" id="GAA0533889.1"/>
    </source>
</evidence>
<accession>A0ABN1D471</accession>
<sequence>MRVVSATADVLPSWSVRMLIEAVPSISSKPQGFAGYHAIPIGFYWPGQGGIYAGSIRGSCSSYHLIVPLYGQAEFAPCQWEHDTPLAASPDDGRANTRAMLANGHALAKQVSALEIDGHRDFYIPAKRELALCEINLAHLFQATQYWSSTQCGRDYAWALSFDSGTLNDWPKKLEFHAKAVRRINYTCLAKHRIETKRNIAYEG</sequence>
<protein>
    <recommendedName>
        <fullName evidence="3">RES domain-containing protein</fullName>
    </recommendedName>
</protein>
<name>A0ABN1D471_9BURK</name>
<gene>
    <name evidence="1" type="ORF">GCM10009097_58840</name>
</gene>
<keyword evidence="2" id="KW-1185">Reference proteome</keyword>
<organism evidence="1 2">
    <name type="scientific">Pigmentiphaga daeguensis</name>
    <dbReference type="NCBI Taxonomy" id="414049"/>
    <lineage>
        <taxon>Bacteria</taxon>
        <taxon>Pseudomonadati</taxon>
        <taxon>Pseudomonadota</taxon>
        <taxon>Betaproteobacteria</taxon>
        <taxon>Burkholderiales</taxon>
        <taxon>Alcaligenaceae</taxon>
        <taxon>Pigmentiphaga</taxon>
    </lineage>
</organism>